<dbReference type="SUPFAM" id="SSF54637">
    <property type="entry name" value="Thioesterase/thiol ester dehydrase-isomerase"/>
    <property type="match status" value="1"/>
</dbReference>
<organism evidence="3 4">
    <name type="scientific">Agrilactobacillus yilanensis</name>
    <dbReference type="NCBI Taxonomy" id="2485997"/>
    <lineage>
        <taxon>Bacteria</taxon>
        <taxon>Bacillati</taxon>
        <taxon>Bacillota</taxon>
        <taxon>Bacilli</taxon>
        <taxon>Lactobacillales</taxon>
        <taxon>Lactobacillaceae</taxon>
        <taxon>Agrilactobacillus</taxon>
    </lineage>
</organism>
<dbReference type="PANTHER" id="PTHR30272:SF1">
    <property type="entry name" value="3-HYDROXYACYL-[ACYL-CARRIER-PROTEIN] DEHYDRATASE"/>
    <property type="match status" value="1"/>
</dbReference>
<evidence type="ECO:0000256" key="1">
    <source>
        <dbReference type="ARBA" id="ARBA00009174"/>
    </source>
</evidence>
<keyword evidence="2 3" id="KW-0456">Lyase</keyword>
<protein>
    <submittedName>
        <fullName evidence="3">3-hydroxyacyl-ACP dehydratase FabZ family protein</fullName>
        <ecNumber evidence="3">4.2.1.-</ecNumber>
    </submittedName>
</protein>
<dbReference type="Pfam" id="PF07977">
    <property type="entry name" value="FabA"/>
    <property type="match status" value="1"/>
</dbReference>
<dbReference type="EC" id="4.2.1.-" evidence="3"/>
<dbReference type="GO" id="GO:0016829">
    <property type="term" value="F:lyase activity"/>
    <property type="evidence" value="ECO:0007669"/>
    <property type="project" value="UniProtKB-KW"/>
</dbReference>
<proteinExistence type="inferred from homology"/>
<accession>A0ABW4J6C0</accession>
<name>A0ABW4J6C0_9LACO</name>
<comment type="similarity">
    <text evidence="1">Belongs to the thioester dehydratase family. FabZ subfamily.</text>
</comment>
<dbReference type="CDD" id="cd01288">
    <property type="entry name" value="FabZ"/>
    <property type="match status" value="1"/>
</dbReference>
<comment type="caution">
    <text evidence="3">The sequence shown here is derived from an EMBL/GenBank/DDBJ whole genome shotgun (WGS) entry which is preliminary data.</text>
</comment>
<evidence type="ECO:0000313" key="3">
    <source>
        <dbReference type="EMBL" id="MFD1671924.1"/>
    </source>
</evidence>
<dbReference type="EMBL" id="JBHTOP010000022">
    <property type="protein sequence ID" value="MFD1671924.1"/>
    <property type="molecule type" value="Genomic_DNA"/>
</dbReference>
<evidence type="ECO:0000256" key="2">
    <source>
        <dbReference type="ARBA" id="ARBA00023239"/>
    </source>
</evidence>
<evidence type="ECO:0000313" key="4">
    <source>
        <dbReference type="Proteomes" id="UP001597267"/>
    </source>
</evidence>
<dbReference type="Gene3D" id="3.10.129.10">
    <property type="entry name" value="Hotdog Thioesterase"/>
    <property type="match status" value="1"/>
</dbReference>
<dbReference type="PANTHER" id="PTHR30272">
    <property type="entry name" value="3-HYDROXYACYL-[ACYL-CARRIER-PROTEIN] DEHYDRATASE"/>
    <property type="match status" value="1"/>
</dbReference>
<keyword evidence="4" id="KW-1185">Reference proteome</keyword>
<dbReference type="RefSeq" id="WP_125715827.1">
    <property type="nucleotide sequence ID" value="NZ_JBHTOP010000022.1"/>
</dbReference>
<gene>
    <name evidence="3" type="ORF">ACFQ5M_07450</name>
</gene>
<sequence>MAALSVSDIQQIIPEREGLLMVDQVLATDETQITTQQTIRKEAPYFKGHFPNEPVVPGVLLVEGLQQTAKLWLYQNFEIKNVALAALKKVKFRKMVTPDSQLTYQVQCIEQQAQQYVFKGVVMLADQKACQATFTMHLKD</sequence>
<dbReference type="InterPro" id="IPR013114">
    <property type="entry name" value="FabA_FabZ"/>
</dbReference>
<dbReference type="InterPro" id="IPR029069">
    <property type="entry name" value="HotDog_dom_sf"/>
</dbReference>
<reference evidence="4" key="1">
    <citation type="journal article" date="2019" name="Int. J. Syst. Evol. Microbiol.">
        <title>The Global Catalogue of Microorganisms (GCM) 10K type strain sequencing project: providing services to taxonomists for standard genome sequencing and annotation.</title>
        <authorList>
            <consortium name="The Broad Institute Genomics Platform"/>
            <consortium name="The Broad Institute Genome Sequencing Center for Infectious Disease"/>
            <person name="Wu L."/>
            <person name="Ma J."/>
        </authorList>
    </citation>
    <scope>NUCLEOTIDE SEQUENCE [LARGE SCALE GENOMIC DNA]</scope>
    <source>
        <strain evidence="4">CCM 8896</strain>
    </source>
</reference>
<dbReference type="Proteomes" id="UP001597267">
    <property type="component" value="Unassembled WGS sequence"/>
</dbReference>